<dbReference type="Proteomes" id="UP000639772">
    <property type="component" value="Chromosome 3"/>
</dbReference>
<dbReference type="EMBL" id="JADCNM010000003">
    <property type="protein sequence ID" value="KAG0489460.1"/>
    <property type="molecule type" value="Genomic_DNA"/>
</dbReference>
<name>A0A835VA66_VANPL</name>
<evidence type="ECO:0000313" key="1">
    <source>
        <dbReference type="EMBL" id="KAG0489460.1"/>
    </source>
</evidence>
<comment type="caution">
    <text evidence="1">The sequence shown here is derived from an EMBL/GenBank/DDBJ whole genome shotgun (WGS) entry which is preliminary data.</text>
</comment>
<evidence type="ECO:0000313" key="2">
    <source>
        <dbReference type="Proteomes" id="UP000639772"/>
    </source>
</evidence>
<proteinExistence type="predicted"/>
<organism evidence="1 2">
    <name type="scientific">Vanilla planifolia</name>
    <name type="common">Vanilla</name>
    <dbReference type="NCBI Taxonomy" id="51239"/>
    <lineage>
        <taxon>Eukaryota</taxon>
        <taxon>Viridiplantae</taxon>
        <taxon>Streptophyta</taxon>
        <taxon>Embryophyta</taxon>
        <taxon>Tracheophyta</taxon>
        <taxon>Spermatophyta</taxon>
        <taxon>Magnoliopsida</taxon>
        <taxon>Liliopsida</taxon>
        <taxon>Asparagales</taxon>
        <taxon>Orchidaceae</taxon>
        <taxon>Vanilloideae</taxon>
        <taxon>Vanilleae</taxon>
        <taxon>Vanilla</taxon>
    </lineage>
</organism>
<dbReference type="AlphaFoldDB" id="A0A835VA66"/>
<gene>
    <name evidence="1" type="ORF">HPP92_006323</name>
</gene>
<reference evidence="1 2" key="1">
    <citation type="journal article" date="2020" name="Nat. Food">
        <title>A phased Vanilla planifolia genome enables genetic improvement of flavour and production.</title>
        <authorList>
            <person name="Hasing T."/>
            <person name="Tang H."/>
            <person name="Brym M."/>
            <person name="Khazi F."/>
            <person name="Huang T."/>
            <person name="Chambers A.H."/>
        </authorList>
    </citation>
    <scope>NUCLEOTIDE SEQUENCE [LARGE SCALE GENOMIC DNA]</scope>
    <source>
        <tissue evidence="1">Leaf</tissue>
    </source>
</reference>
<accession>A0A835VA66</accession>
<protein>
    <submittedName>
        <fullName evidence="1">Uncharacterized protein</fullName>
    </submittedName>
</protein>
<sequence>MIAVNGKASLQFKGEEISQYRKKRPHLCCSLSWDERSEHHHLVAGPMKKEVYLFIGFGLRSGNGFICGAAQFGKEEDDQAIDRKEGGHSSTFRC</sequence>